<feature type="compositionally biased region" description="Basic and acidic residues" evidence="1">
    <location>
        <begin position="1"/>
        <end position="14"/>
    </location>
</feature>
<feature type="region of interest" description="Disordered" evidence="1">
    <location>
        <begin position="1"/>
        <end position="24"/>
    </location>
</feature>
<gene>
    <name evidence="2" type="ORF">P5673_005092</name>
</gene>
<organism evidence="2 3">
    <name type="scientific">Acropora cervicornis</name>
    <name type="common">Staghorn coral</name>
    <dbReference type="NCBI Taxonomy" id="6130"/>
    <lineage>
        <taxon>Eukaryota</taxon>
        <taxon>Metazoa</taxon>
        <taxon>Cnidaria</taxon>
        <taxon>Anthozoa</taxon>
        <taxon>Hexacorallia</taxon>
        <taxon>Scleractinia</taxon>
        <taxon>Astrocoeniina</taxon>
        <taxon>Acroporidae</taxon>
        <taxon>Acropora</taxon>
    </lineage>
</organism>
<evidence type="ECO:0000256" key="1">
    <source>
        <dbReference type="SAM" id="MobiDB-lite"/>
    </source>
</evidence>
<accession>A0AAD9VD95</accession>
<evidence type="ECO:0000313" key="3">
    <source>
        <dbReference type="Proteomes" id="UP001249851"/>
    </source>
</evidence>
<protein>
    <submittedName>
        <fullName evidence="2">Uncharacterized protein</fullName>
    </submittedName>
</protein>
<dbReference type="EMBL" id="JARQWQ010000008">
    <property type="protein sequence ID" value="KAK2570303.1"/>
    <property type="molecule type" value="Genomic_DNA"/>
</dbReference>
<reference evidence="2" key="2">
    <citation type="journal article" date="2023" name="Science">
        <title>Genomic signatures of disease resistance in endangered staghorn corals.</title>
        <authorList>
            <person name="Vollmer S.V."/>
            <person name="Selwyn J.D."/>
            <person name="Despard B.A."/>
            <person name="Roesel C.L."/>
        </authorList>
    </citation>
    <scope>NUCLEOTIDE SEQUENCE</scope>
    <source>
        <strain evidence="2">K2</strain>
    </source>
</reference>
<keyword evidence="3" id="KW-1185">Reference proteome</keyword>
<dbReference type="AlphaFoldDB" id="A0AAD9VD95"/>
<dbReference type="Proteomes" id="UP001249851">
    <property type="component" value="Unassembled WGS sequence"/>
</dbReference>
<proteinExistence type="predicted"/>
<sequence length="311" mass="36562">MPVPKEIHISRERSNASSHTTSDSLPFDFRSQIEFIAAQDLLRSRSECYLESKRTRDRRILEKELRSRTAWDIAPPDFTLQLYKPKPPKRNSRSAMLPGYNEDEWIKNVREKQRQIVQFEDIPLPKILQGPASDHRPFITQFRVLDSHAAKILFVKNGVHKREPYTTPGPHAFRGDDFRPLENPKKYGLPEFVTSYEHDPGNLKFHSRKLNLLRDSHKDQEFLNSKDGYRKQMITYREQDQSWKPSLFLPKGPYKRGISPKSVLMDRIAKKLPWCPDNNKMEELERPDIFDNQTVDWIKVTAHNKAELNTV</sequence>
<comment type="caution">
    <text evidence="2">The sequence shown here is derived from an EMBL/GenBank/DDBJ whole genome shotgun (WGS) entry which is preliminary data.</text>
</comment>
<name>A0AAD9VD95_ACRCE</name>
<reference evidence="2" key="1">
    <citation type="journal article" date="2023" name="G3 (Bethesda)">
        <title>Whole genome assembly and annotation of the endangered Caribbean coral Acropora cervicornis.</title>
        <authorList>
            <person name="Selwyn J.D."/>
            <person name="Vollmer S.V."/>
        </authorList>
    </citation>
    <scope>NUCLEOTIDE SEQUENCE</scope>
    <source>
        <strain evidence="2">K2</strain>
    </source>
</reference>
<feature type="compositionally biased region" description="Polar residues" evidence="1">
    <location>
        <begin position="15"/>
        <end position="24"/>
    </location>
</feature>
<evidence type="ECO:0000313" key="2">
    <source>
        <dbReference type="EMBL" id="KAK2570303.1"/>
    </source>
</evidence>